<proteinExistence type="predicted"/>
<protein>
    <recommendedName>
        <fullName evidence="2">Transposase</fullName>
    </recommendedName>
</protein>
<dbReference type="GO" id="GO:0043565">
    <property type="term" value="F:sequence-specific DNA binding"/>
    <property type="evidence" value="ECO:0007669"/>
    <property type="project" value="InterPro"/>
</dbReference>
<sequence>MGFKLAVVAQFEKREMIYKQAQAHDGIQGVSTVLVWLRKYGRLDWSKPIEHSPMS</sequence>
<dbReference type="AlphaFoldDB" id="A0A7M1WGF0"/>
<gene>
    <name evidence="1" type="ORF">VP205_00023</name>
</gene>
<dbReference type="InterPro" id="IPR010921">
    <property type="entry name" value="Trp_repressor/repl_initiator"/>
</dbReference>
<dbReference type="SUPFAM" id="SSF48295">
    <property type="entry name" value="TrpR-like"/>
    <property type="match status" value="1"/>
</dbReference>
<name>A0A7M1WGF0_VIBPH</name>
<reference evidence="1" key="1">
    <citation type="submission" date="2020-08" db="EMBL/GenBank/DDBJ databases">
        <title>Genetic structure, function and evolution of capsule biosynthesis loci in Vibrio parahaemolyticus.</title>
        <authorList>
            <person name="Li L."/>
            <person name="Bian S."/>
        </authorList>
    </citation>
    <scope>NUCLEOTIDE SEQUENCE</scope>
    <source>
        <strain evidence="1">VP205</strain>
    </source>
</reference>
<evidence type="ECO:0008006" key="2">
    <source>
        <dbReference type="Google" id="ProtNLM"/>
    </source>
</evidence>
<evidence type="ECO:0000313" key="1">
    <source>
        <dbReference type="EMBL" id="QOS26039.1"/>
    </source>
</evidence>
<dbReference type="EMBL" id="MT898311">
    <property type="protein sequence ID" value="QOS26039.1"/>
    <property type="molecule type" value="Genomic_DNA"/>
</dbReference>
<organism evidence="1">
    <name type="scientific">Vibrio parahaemolyticus</name>
    <dbReference type="NCBI Taxonomy" id="670"/>
    <lineage>
        <taxon>Bacteria</taxon>
        <taxon>Pseudomonadati</taxon>
        <taxon>Pseudomonadota</taxon>
        <taxon>Gammaproteobacteria</taxon>
        <taxon>Vibrionales</taxon>
        <taxon>Vibrionaceae</taxon>
        <taxon>Vibrio</taxon>
    </lineage>
</organism>
<accession>A0A7M1WGF0</accession>